<evidence type="ECO:0000256" key="5">
    <source>
        <dbReference type="ARBA" id="ARBA00022723"/>
    </source>
</evidence>
<reference evidence="12" key="1">
    <citation type="journal article" date="2012" name="Science">
        <title>The Paleozoic origin of enzymatic lignin decomposition reconstructed from 31 fungal genomes.</title>
        <authorList>
            <person name="Floudas D."/>
            <person name="Binder M."/>
            <person name="Riley R."/>
            <person name="Barry K."/>
            <person name="Blanchette R.A."/>
            <person name="Henrissat B."/>
            <person name="Martinez A.T."/>
            <person name="Otillar R."/>
            <person name="Spatafora J.W."/>
            <person name="Yadav J.S."/>
            <person name="Aerts A."/>
            <person name="Benoit I."/>
            <person name="Boyd A."/>
            <person name="Carlson A."/>
            <person name="Copeland A."/>
            <person name="Coutinho P.M."/>
            <person name="de Vries R.P."/>
            <person name="Ferreira P."/>
            <person name="Findley K."/>
            <person name="Foster B."/>
            <person name="Gaskell J."/>
            <person name="Glotzer D."/>
            <person name="Gorecki P."/>
            <person name="Heitman J."/>
            <person name="Hesse C."/>
            <person name="Hori C."/>
            <person name="Igarashi K."/>
            <person name="Jurgens J.A."/>
            <person name="Kallen N."/>
            <person name="Kersten P."/>
            <person name="Kohler A."/>
            <person name="Kuees U."/>
            <person name="Kumar T.K.A."/>
            <person name="Kuo A."/>
            <person name="LaButti K."/>
            <person name="Larrondo L.F."/>
            <person name="Lindquist E."/>
            <person name="Ling A."/>
            <person name="Lombard V."/>
            <person name="Lucas S."/>
            <person name="Lundell T."/>
            <person name="Martin R."/>
            <person name="McLaughlin D.J."/>
            <person name="Morgenstern I."/>
            <person name="Morin E."/>
            <person name="Murat C."/>
            <person name="Nagy L.G."/>
            <person name="Nolan M."/>
            <person name="Ohm R.A."/>
            <person name="Patyshakuliyeva A."/>
            <person name="Rokas A."/>
            <person name="Ruiz-Duenas F.J."/>
            <person name="Sabat G."/>
            <person name="Salamov A."/>
            <person name="Samejima M."/>
            <person name="Schmutz J."/>
            <person name="Slot J.C."/>
            <person name="St John F."/>
            <person name="Stenlid J."/>
            <person name="Sun H."/>
            <person name="Sun S."/>
            <person name="Syed K."/>
            <person name="Tsang A."/>
            <person name="Wiebenga A."/>
            <person name="Young D."/>
            <person name="Pisabarro A."/>
            <person name="Eastwood D.C."/>
            <person name="Martin F."/>
            <person name="Cullen D."/>
            <person name="Grigoriev I.V."/>
            <person name="Hibbett D.S."/>
        </authorList>
    </citation>
    <scope>NUCLEOTIDE SEQUENCE [LARGE SCALE GENOMIC DNA]</scope>
    <source>
        <strain evidence="12">RWD-64-598 SS2</strain>
    </source>
</reference>
<dbReference type="CDD" id="cd11065">
    <property type="entry name" value="CYP64-like"/>
    <property type="match status" value="1"/>
</dbReference>
<dbReference type="OrthoDB" id="1055148at2759"/>
<dbReference type="PRINTS" id="PR00385">
    <property type="entry name" value="P450"/>
</dbReference>
<evidence type="ECO:0000256" key="1">
    <source>
        <dbReference type="ARBA" id="ARBA00001971"/>
    </source>
</evidence>
<dbReference type="InterPro" id="IPR001128">
    <property type="entry name" value="Cyt_P450"/>
</dbReference>
<feature type="binding site" description="axial binding residue" evidence="9">
    <location>
        <position position="445"/>
    </location>
    <ligand>
        <name>heme</name>
        <dbReference type="ChEBI" id="CHEBI:30413"/>
    </ligand>
    <ligandPart>
        <name>Fe</name>
        <dbReference type="ChEBI" id="CHEBI:18248"/>
    </ligandPart>
</feature>
<protein>
    <submittedName>
        <fullName evidence="11">Cytochrome P450</fullName>
    </submittedName>
</protein>
<name>A0A5M3MVF0_CONPW</name>
<accession>A0A5M3MVF0</accession>
<sequence>MIRLFLKKLVASKPTLKNPPGPKGIPVLGSVLSLMHSRPWETFAEWGTRYGDLVFCSLAGKPVLIINSERVARELLDKRSHIYSDRPQLSHYEYSGIGASTSSLPYGSDFKMHARLLCRVLKRDATSSYQRSQVQRSHQLLAELHMSPFNFDDHLRNFTASAITALTYGYEAVSAQDNAFCKPMIELVDQLRQGMAPARAVLMSAFPILQRIPPWFPRAIWQRDAQRTRELMEACRKEPFAWVKEQLASGKTLPPSLVGDLLQAKGDASVSDAEYAKVLKDVAATMFIGLSLCESNSLLSDTTSLLMAFFLTIVTRPDVQKRAQAEIDAQLGAGNLPTFADRPKLPYVEAVLREVLRMYVILPLALPHSTSADDVYNGYFIPKGTLVLPNTWHMVRSDPKWSRADSDTEAFDPTRHLASCGTLLPTASPADIANSPVFGFGRRRCPGRFVAENALWIAMAGVLAAFDVSPVDKSSINAKVEMHDANARTPVVFPCVAAVRRGWEGAVEAL</sequence>
<keyword evidence="6 10" id="KW-0560">Oxidoreductase</keyword>
<keyword evidence="5 9" id="KW-0479">Metal-binding</keyword>
<dbReference type="GO" id="GO:0005506">
    <property type="term" value="F:iron ion binding"/>
    <property type="evidence" value="ECO:0007669"/>
    <property type="project" value="InterPro"/>
</dbReference>
<dbReference type="PANTHER" id="PTHR46300">
    <property type="entry name" value="P450, PUTATIVE (EUROFUNG)-RELATED-RELATED"/>
    <property type="match status" value="1"/>
</dbReference>
<evidence type="ECO:0000256" key="8">
    <source>
        <dbReference type="ARBA" id="ARBA00023033"/>
    </source>
</evidence>
<evidence type="ECO:0000256" key="10">
    <source>
        <dbReference type="RuleBase" id="RU000461"/>
    </source>
</evidence>
<evidence type="ECO:0000256" key="2">
    <source>
        <dbReference type="ARBA" id="ARBA00005179"/>
    </source>
</evidence>
<comment type="pathway">
    <text evidence="2">Secondary metabolite biosynthesis.</text>
</comment>
<keyword evidence="7 9" id="KW-0408">Iron</keyword>
<evidence type="ECO:0000256" key="6">
    <source>
        <dbReference type="ARBA" id="ARBA00023002"/>
    </source>
</evidence>
<dbReference type="PROSITE" id="PS00086">
    <property type="entry name" value="CYTOCHROME_P450"/>
    <property type="match status" value="1"/>
</dbReference>
<dbReference type="InterPro" id="IPR050364">
    <property type="entry name" value="Cytochrome_P450_fung"/>
</dbReference>
<comment type="similarity">
    <text evidence="3 10">Belongs to the cytochrome P450 family.</text>
</comment>
<dbReference type="Gene3D" id="1.10.630.10">
    <property type="entry name" value="Cytochrome P450"/>
    <property type="match status" value="1"/>
</dbReference>
<proteinExistence type="inferred from homology"/>
<dbReference type="PANTHER" id="PTHR46300:SF7">
    <property type="entry name" value="P450, PUTATIVE (EUROFUNG)-RELATED"/>
    <property type="match status" value="1"/>
</dbReference>
<comment type="caution">
    <text evidence="11">The sequence shown here is derived from an EMBL/GenBank/DDBJ whole genome shotgun (WGS) entry which is preliminary data.</text>
</comment>
<dbReference type="RefSeq" id="XP_007766301.1">
    <property type="nucleotide sequence ID" value="XM_007768111.1"/>
</dbReference>
<comment type="cofactor">
    <cofactor evidence="1 9">
        <name>heme</name>
        <dbReference type="ChEBI" id="CHEBI:30413"/>
    </cofactor>
</comment>
<dbReference type="GeneID" id="19207472"/>
<dbReference type="Pfam" id="PF00067">
    <property type="entry name" value="p450"/>
    <property type="match status" value="1"/>
</dbReference>
<evidence type="ECO:0000256" key="9">
    <source>
        <dbReference type="PIRSR" id="PIRSR602401-1"/>
    </source>
</evidence>
<evidence type="ECO:0000256" key="7">
    <source>
        <dbReference type="ARBA" id="ARBA00023004"/>
    </source>
</evidence>
<organism evidence="11 12">
    <name type="scientific">Coniophora puteana (strain RWD-64-598)</name>
    <name type="common">Brown rot fungus</name>
    <dbReference type="NCBI Taxonomy" id="741705"/>
    <lineage>
        <taxon>Eukaryota</taxon>
        <taxon>Fungi</taxon>
        <taxon>Dikarya</taxon>
        <taxon>Basidiomycota</taxon>
        <taxon>Agaricomycotina</taxon>
        <taxon>Agaricomycetes</taxon>
        <taxon>Agaricomycetidae</taxon>
        <taxon>Boletales</taxon>
        <taxon>Coniophorineae</taxon>
        <taxon>Coniophoraceae</taxon>
        <taxon>Coniophora</taxon>
    </lineage>
</organism>
<dbReference type="SUPFAM" id="SSF48264">
    <property type="entry name" value="Cytochrome P450"/>
    <property type="match status" value="1"/>
</dbReference>
<dbReference type="Proteomes" id="UP000053558">
    <property type="component" value="Unassembled WGS sequence"/>
</dbReference>
<keyword evidence="8 10" id="KW-0503">Monooxygenase</keyword>
<evidence type="ECO:0000256" key="4">
    <source>
        <dbReference type="ARBA" id="ARBA00022617"/>
    </source>
</evidence>
<keyword evidence="4 9" id="KW-0349">Heme</keyword>
<dbReference type="PRINTS" id="PR00463">
    <property type="entry name" value="EP450I"/>
</dbReference>
<dbReference type="GO" id="GO:0020037">
    <property type="term" value="F:heme binding"/>
    <property type="evidence" value="ECO:0007669"/>
    <property type="project" value="InterPro"/>
</dbReference>
<dbReference type="GO" id="GO:0004497">
    <property type="term" value="F:monooxygenase activity"/>
    <property type="evidence" value="ECO:0007669"/>
    <property type="project" value="UniProtKB-KW"/>
</dbReference>
<gene>
    <name evidence="11" type="ORF">CONPUDRAFT_51700</name>
</gene>
<dbReference type="KEGG" id="cput:CONPUDRAFT_51700"/>
<dbReference type="InterPro" id="IPR017972">
    <property type="entry name" value="Cyt_P450_CS"/>
</dbReference>
<dbReference type="EMBL" id="JH711576">
    <property type="protein sequence ID" value="EIW82685.1"/>
    <property type="molecule type" value="Genomic_DNA"/>
</dbReference>
<keyword evidence="12" id="KW-1185">Reference proteome</keyword>
<dbReference type="InterPro" id="IPR002401">
    <property type="entry name" value="Cyt_P450_E_grp-I"/>
</dbReference>
<evidence type="ECO:0000313" key="11">
    <source>
        <dbReference type="EMBL" id="EIW82685.1"/>
    </source>
</evidence>
<evidence type="ECO:0000313" key="12">
    <source>
        <dbReference type="Proteomes" id="UP000053558"/>
    </source>
</evidence>
<dbReference type="AlphaFoldDB" id="A0A5M3MVF0"/>
<evidence type="ECO:0000256" key="3">
    <source>
        <dbReference type="ARBA" id="ARBA00010617"/>
    </source>
</evidence>
<dbReference type="InterPro" id="IPR036396">
    <property type="entry name" value="Cyt_P450_sf"/>
</dbReference>
<dbReference type="GO" id="GO:0016705">
    <property type="term" value="F:oxidoreductase activity, acting on paired donors, with incorporation or reduction of molecular oxygen"/>
    <property type="evidence" value="ECO:0007669"/>
    <property type="project" value="InterPro"/>
</dbReference>